<dbReference type="Pfam" id="PF13671">
    <property type="entry name" value="AAA_33"/>
    <property type="match status" value="1"/>
</dbReference>
<comment type="catalytic activity">
    <reaction evidence="8 9">
        <text>D-gluconate + ATP = 6-phospho-D-gluconate + ADP + H(+)</text>
        <dbReference type="Rhea" id="RHEA:19433"/>
        <dbReference type="ChEBI" id="CHEBI:15378"/>
        <dbReference type="ChEBI" id="CHEBI:18391"/>
        <dbReference type="ChEBI" id="CHEBI:30616"/>
        <dbReference type="ChEBI" id="CHEBI:58759"/>
        <dbReference type="ChEBI" id="CHEBI:456216"/>
        <dbReference type="EC" id="2.7.1.12"/>
    </reaction>
</comment>
<comment type="similarity">
    <text evidence="2 9">Belongs to the gluconokinase GntK/GntV family.</text>
</comment>
<organism evidence="10 11">
    <name type="scientific">Hartmannibacter diazotrophicus</name>
    <dbReference type="NCBI Taxonomy" id="1482074"/>
    <lineage>
        <taxon>Bacteria</taxon>
        <taxon>Pseudomonadati</taxon>
        <taxon>Pseudomonadota</taxon>
        <taxon>Alphaproteobacteria</taxon>
        <taxon>Hyphomicrobiales</taxon>
        <taxon>Pleomorphomonadaceae</taxon>
        <taxon>Hartmannibacter</taxon>
    </lineage>
</organism>
<evidence type="ECO:0000313" key="11">
    <source>
        <dbReference type="Proteomes" id="UP000223606"/>
    </source>
</evidence>
<reference evidence="11" key="1">
    <citation type="submission" date="2017-09" db="EMBL/GenBank/DDBJ databases">
        <title>Genome sequence of Nannocystis excedens DSM 71.</title>
        <authorList>
            <person name="Blom J."/>
        </authorList>
    </citation>
    <scope>NUCLEOTIDE SEQUENCE [LARGE SCALE GENOMIC DNA]</scope>
    <source>
        <strain evidence="11">type strain: E19</strain>
    </source>
</reference>
<dbReference type="EC" id="2.7.1.12" evidence="3 9"/>
<keyword evidence="6 9" id="KW-0418">Kinase</keyword>
<evidence type="ECO:0000256" key="7">
    <source>
        <dbReference type="ARBA" id="ARBA00022840"/>
    </source>
</evidence>
<proteinExistence type="inferred from homology"/>
<keyword evidence="7 9" id="KW-0067">ATP-binding</keyword>
<dbReference type="GO" id="GO:0046316">
    <property type="term" value="F:gluconokinase activity"/>
    <property type="evidence" value="ECO:0007669"/>
    <property type="project" value="UniProtKB-EC"/>
</dbReference>
<dbReference type="PANTHER" id="PTHR43442">
    <property type="entry name" value="GLUCONOKINASE-RELATED"/>
    <property type="match status" value="1"/>
</dbReference>
<dbReference type="GO" id="GO:0005524">
    <property type="term" value="F:ATP binding"/>
    <property type="evidence" value="ECO:0007669"/>
    <property type="project" value="UniProtKB-KW"/>
</dbReference>
<dbReference type="Gene3D" id="3.40.50.300">
    <property type="entry name" value="P-loop containing nucleotide triphosphate hydrolases"/>
    <property type="match status" value="1"/>
</dbReference>
<dbReference type="PANTHER" id="PTHR43442:SF3">
    <property type="entry name" value="GLUCONOKINASE-RELATED"/>
    <property type="match status" value="1"/>
</dbReference>
<evidence type="ECO:0000256" key="1">
    <source>
        <dbReference type="ARBA" id="ARBA00004761"/>
    </source>
</evidence>
<dbReference type="RefSeq" id="WP_215905863.1">
    <property type="nucleotide sequence ID" value="NZ_LT960614.1"/>
</dbReference>
<dbReference type="SUPFAM" id="SSF52540">
    <property type="entry name" value="P-loop containing nucleoside triphosphate hydrolases"/>
    <property type="match status" value="1"/>
</dbReference>
<keyword evidence="4 9" id="KW-0808">Transferase</keyword>
<comment type="pathway">
    <text evidence="1">Carbohydrate acid metabolism.</text>
</comment>
<dbReference type="GO" id="GO:0005975">
    <property type="term" value="P:carbohydrate metabolic process"/>
    <property type="evidence" value="ECO:0007669"/>
    <property type="project" value="InterPro"/>
</dbReference>
<evidence type="ECO:0000256" key="9">
    <source>
        <dbReference type="RuleBase" id="RU363066"/>
    </source>
</evidence>
<evidence type="ECO:0000256" key="2">
    <source>
        <dbReference type="ARBA" id="ARBA00008420"/>
    </source>
</evidence>
<dbReference type="CDD" id="cd02021">
    <property type="entry name" value="GntK"/>
    <property type="match status" value="1"/>
</dbReference>
<evidence type="ECO:0000256" key="4">
    <source>
        <dbReference type="ARBA" id="ARBA00022679"/>
    </source>
</evidence>
<dbReference type="InterPro" id="IPR027417">
    <property type="entry name" value="P-loop_NTPase"/>
</dbReference>
<dbReference type="GO" id="GO:0005737">
    <property type="term" value="C:cytoplasm"/>
    <property type="evidence" value="ECO:0007669"/>
    <property type="project" value="TreeGrafter"/>
</dbReference>
<accession>A0A2C9D626</accession>
<sequence>MASEVSSVLVMGVCGVGKTTLAQSIADALHCGVVEADDFHPKQNVDAMRAGQPLNDDMRWSWLDALGNVVAGTMEADPSRPVVFACSALKRSYRERLREKLGRFAIVHLTGSPDLIHERMTGRKDHFMPTSLLASQLADLEPPTEDEAPLIRIDVGQTQQEMTAEAISFVTPLIGNGDERR</sequence>
<evidence type="ECO:0000256" key="8">
    <source>
        <dbReference type="ARBA" id="ARBA00048090"/>
    </source>
</evidence>
<evidence type="ECO:0000256" key="6">
    <source>
        <dbReference type="ARBA" id="ARBA00022777"/>
    </source>
</evidence>
<dbReference type="Proteomes" id="UP000223606">
    <property type="component" value="Chromosome 1"/>
</dbReference>
<gene>
    <name evidence="10" type="primary">gntK_2</name>
    <name evidence="10" type="ORF">HDIA_1434</name>
</gene>
<dbReference type="EMBL" id="LT960614">
    <property type="protein sequence ID" value="SON54975.1"/>
    <property type="molecule type" value="Genomic_DNA"/>
</dbReference>
<keyword evidence="11" id="KW-1185">Reference proteome</keyword>
<dbReference type="AlphaFoldDB" id="A0A2C9D626"/>
<dbReference type="NCBIfam" id="TIGR01313">
    <property type="entry name" value="therm_gnt_kin"/>
    <property type="match status" value="1"/>
</dbReference>
<keyword evidence="5 9" id="KW-0547">Nucleotide-binding</keyword>
<dbReference type="InterPro" id="IPR006001">
    <property type="entry name" value="Therm_gnt_kin"/>
</dbReference>
<evidence type="ECO:0000313" key="10">
    <source>
        <dbReference type="EMBL" id="SON54975.1"/>
    </source>
</evidence>
<dbReference type="KEGG" id="hdi:HDIA_1434"/>
<protein>
    <recommendedName>
        <fullName evidence="3 9">Gluconokinase</fullName>
        <ecNumber evidence="3 9">2.7.1.12</ecNumber>
    </recommendedName>
</protein>
<name>A0A2C9D626_9HYPH</name>
<evidence type="ECO:0000256" key="5">
    <source>
        <dbReference type="ARBA" id="ARBA00022741"/>
    </source>
</evidence>
<evidence type="ECO:0000256" key="3">
    <source>
        <dbReference type="ARBA" id="ARBA00012054"/>
    </source>
</evidence>